<proteinExistence type="inferred from homology"/>
<evidence type="ECO:0000256" key="7">
    <source>
        <dbReference type="SAM" id="Coils"/>
    </source>
</evidence>
<dbReference type="InterPro" id="IPR049142">
    <property type="entry name" value="MS_channel_1st"/>
</dbReference>
<dbReference type="Gene3D" id="1.10.287.1260">
    <property type="match status" value="1"/>
</dbReference>
<dbReference type="InterPro" id="IPR011066">
    <property type="entry name" value="MscS_channel_C_sf"/>
</dbReference>
<dbReference type="SUPFAM" id="SSF50182">
    <property type="entry name" value="Sm-like ribonucleoproteins"/>
    <property type="match status" value="1"/>
</dbReference>
<feature type="transmembrane region" description="Helical" evidence="8">
    <location>
        <begin position="839"/>
        <end position="858"/>
    </location>
</feature>
<keyword evidence="3" id="KW-1003">Cell membrane</keyword>
<evidence type="ECO:0000256" key="2">
    <source>
        <dbReference type="ARBA" id="ARBA00008017"/>
    </source>
</evidence>
<dbReference type="Pfam" id="PF21088">
    <property type="entry name" value="MS_channel_1st"/>
    <property type="match status" value="1"/>
</dbReference>
<dbReference type="Pfam" id="PF21082">
    <property type="entry name" value="MS_channel_3rd"/>
    <property type="match status" value="1"/>
</dbReference>
<evidence type="ECO:0000256" key="3">
    <source>
        <dbReference type="ARBA" id="ARBA00022475"/>
    </source>
</evidence>
<feature type="domain" description="Mechanosensitive ion channel inner membrane" evidence="10">
    <location>
        <begin position="507"/>
        <end position="825"/>
    </location>
</feature>
<dbReference type="PANTHER" id="PTHR30347:SF1">
    <property type="entry name" value="MECHANOSENSITIVE CHANNEL MSCK"/>
    <property type="match status" value="1"/>
</dbReference>
<dbReference type="InterPro" id="IPR023408">
    <property type="entry name" value="MscS_beta-dom_sf"/>
</dbReference>
<evidence type="ECO:0000256" key="8">
    <source>
        <dbReference type="SAM" id="Phobius"/>
    </source>
</evidence>
<feature type="transmembrane region" description="Helical" evidence="8">
    <location>
        <begin position="914"/>
        <end position="941"/>
    </location>
</feature>
<evidence type="ECO:0000313" key="14">
    <source>
        <dbReference type="Proteomes" id="UP001626537"/>
    </source>
</evidence>
<feature type="transmembrane region" description="Helical" evidence="8">
    <location>
        <begin position="798"/>
        <end position="819"/>
    </location>
</feature>
<dbReference type="InterPro" id="IPR010920">
    <property type="entry name" value="LSM_dom_sf"/>
</dbReference>
<reference evidence="13 14" key="1">
    <citation type="submission" date="2023-10" db="EMBL/GenBank/DDBJ databases">
        <title>Two novel species belonging to the OM43/NOR5 clade.</title>
        <authorList>
            <person name="Park M."/>
        </authorList>
    </citation>
    <scope>NUCLEOTIDE SEQUENCE [LARGE SCALE GENOMIC DNA]</scope>
    <source>
        <strain evidence="13 14">IMCC43200</strain>
    </source>
</reference>
<feature type="transmembrane region" description="Helical" evidence="8">
    <location>
        <begin position="890"/>
        <end position="908"/>
    </location>
</feature>
<keyword evidence="6 8" id="KW-0472">Membrane</keyword>
<feature type="transmembrane region" description="Helical" evidence="8">
    <location>
        <begin position="655"/>
        <end position="675"/>
    </location>
</feature>
<evidence type="ECO:0000259" key="11">
    <source>
        <dbReference type="Pfam" id="PF21082"/>
    </source>
</evidence>
<feature type="transmembrane region" description="Helical" evidence="8">
    <location>
        <begin position="631"/>
        <end position="649"/>
    </location>
</feature>
<feature type="transmembrane region" description="Helical" evidence="8">
    <location>
        <begin position="545"/>
        <end position="568"/>
    </location>
</feature>
<evidence type="ECO:0000256" key="4">
    <source>
        <dbReference type="ARBA" id="ARBA00022692"/>
    </source>
</evidence>
<dbReference type="RefSeq" id="WP_407349221.1">
    <property type="nucleotide sequence ID" value="NZ_CP136864.1"/>
</dbReference>
<dbReference type="Pfam" id="PF12794">
    <property type="entry name" value="MscS_TM"/>
    <property type="match status" value="1"/>
</dbReference>
<organism evidence="13 14">
    <name type="scientific">Congregibacter variabilis</name>
    <dbReference type="NCBI Taxonomy" id="3081200"/>
    <lineage>
        <taxon>Bacteria</taxon>
        <taxon>Pseudomonadati</taxon>
        <taxon>Pseudomonadota</taxon>
        <taxon>Gammaproteobacteria</taxon>
        <taxon>Cellvibrionales</taxon>
        <taxon>Halieaceae</taxon>
        <taxon>Congregibacter</taxon>
    </lineage>
</organism>
<evidence type="ECO:0000259" key="9">
    <source>
        <dbReference type="Pfam" id="PF00924"/>
    </source>
</evidence>
<dbReference type="EMBL" id="CP136864">
    <property type="protein sequence ID" value="WOJ94584.1"/>
    <property type="molecule type" value="Genomic_DNA"/>
</dbReference>
<dbReference type="Gene3D" id="3.30.70.100">
    <property type="match status" value="1"/>
</dbReference>
<evidence type="ECO:0000256" key="6">
    <source>
        <dbReference type="ARBA" id="ARBA00023136"/>
    </source>
</evidence>
<feature type="domain" description="Mechanosensitive ion channel MscS C-terminal" evidence="11">
    <location>
        <begin position="1003"/>
        <end position="1083"/>
    </location>
</feature>
<feature type="transmembrane region" description="Helical" evidence="8">
    <location>
        <begin position="725"/>
        <end position="746"/>
    </location>
</feature>
<evidence type="ECO:0000313" key="13">
    <source>
        <dbReference type="EMBL" id="WOJ94584.1"/>
    </source>
</evidence>
<feature type="coiled-coil region" evidence="7">
    <location>
        <begin position="66"/>
        <end position="110"/>
    </location>
</feature>
<feature type="domain" description="Mechanosensitive ion channel transmembrane helices 2/3" evidence="12">
    <location>
        <begin position="890"/>
        <end position="927"/>
    </location>
</feature>
<comment type="subcellular location">
    <subcellularLocation>
        <location evidence="1">Cell membrane</location>
        <topology evidence="1">Multi-pass membrane protein</topology>
    </subcellularLocation>
</comment>
<evidence type="ECO:0000256" key="5">
    <source>
        <dbReference type="ARBA" id="ARBA00022989"/>
    </source>
</evidence>
<dbReference type="InterPro" id="IPR025692">
    <property type="entry name" value="MscS_IM_dom1"/>
</dbReference>
<dbReference type="Gene3D" id="2.30.30.60">
    <property type="match status" value="1"/>
</dbReference>
<dbReference type="SUPFAM" id="SSF82861">
    <property type="entry name" value="Mechanosensitive channel protein MscS (YggB), transmembrane region"/>
    <property type="match status" value="1"/>
</dbReference>
<dbReference type="Proteomes" id="UP001626537">
    <property type="component" value="Chromosome"/>
</dbReference>
<dbReference type="InterPro" id="IPR049278">
    <property type="entry name" value="MS_channel_C"/>
</dbReference>
<accession>A0ABZ0I4Y5</accession>
<sequence>MTNRLSALEGHGFHLNPATVFRPLLGLLLTVLLCTFANAQDESITDTLEDLRTVLGDDATLSEERRAALSDKLQVAAQDRNELEQLKNSRQELEEKLKNSDLLIADYTNRMRDVQNAPATIQRRLGDNPSLANIETELSIVQSQRDAWSLERTEALDTLSNLAKNEAAARDRIAEISRRRADDAPEVATTAETSGVEDRINKLASSIHHRLLDAELSLLELRLRSGPSLNSIRTARIAWLDAAIAEADTLLAQLLDAATKKRQGAAAQRATEARRFLSQVTGSRPELQELVDENLSLVNSFESLSSQIEQARQQVSGTRKSIDEIQQDADLTQRRLSVAGLESKLGEVMLTRLASLPDPRLILSQNVDRNEQIATVSIKAIDTEQALRELGDRSGFLSATLGDITSWNDIETRTAERLYIQRRELLQENMQAGNTLLSLLVDGNQATEELAVIVGDYETLLTANLLWVRNYAYVAPQRVLQQLQTLQSSRPLLSLKNHWPRIISDPLFLLLLIVALGMSMHRRVTAALDGMLGKPIRPRDESAALIFKTLVLTLLAAFAVPSLFMLGGRAFYVASQGEPVVMGVGRALAAAGVILFILGGLRRMSDRLGAGRRLLKWNTSRSDAASRDLPWFNIAITCSIAITVLGRASSPTDSGGALAAIGSMSTAMFLLIVSLRMLRSGEFSGDRILRHWLQIGMIASASIVFMHLSGQLFAAHLYLRALSGSVAAVIGTLLVTNILQRLLIIFRSTLERKAREELRARAEEARDDEAEDGVAGNDLDAVTSLSDAYSKLLGLTRLLTLGALLWWIWAPALPALSIFDSITLWSTSDASLPDGEVRAITLSVFLLALLIIAVTSLITRHLPPLVNVVLTEWTKVTAGSRYAAGMLMQYLILGIGFSTALVMLGFQWEKVQWLVAALGVGIGFGLQEIVANFISGLIVLFERPIRVGDIIHAGGADGTVTKINARATVIETFEGKELMIPNKELITSVVTNWSLSNSKLRLVIPIGVAYGSDVDAAMQTLRDVANAHPEIIEEPAPYVSFEDFGDNALVLWLRCFALRDYPRVSTELRQIIYREFNAAGISISFPQRDVHLDASEPLPIRIMPSE</sequence>
<feature type="transmembrane region" description="Helical" evidence="8">
    <location>
        <begin position="580"/>
        <end position="601"/>
    </location>
</feature>
<keyword evidence="4 8" id="KW-0812">Transmembrane</keyword>
<name>A0ABZ0I4Y5_9GAMM</name>
<keyword evidence="5 8" id="KW-1133">Transmembrane helix</keyword>
<feature type="domain" description="Mechanosensitive ion channel MscS" evidence="9">
    <location>
        <begin position="929"/>
        <end position="994"/>
    </location>
</feature>
<keyword evidence="7" id="KW-0175">Coiled coil</keyword>
<gene>
    <name evidence="13" type="ORF">R0135_05315</name>
</gene>
<dbReference type="PANTHER" id="PTHR30347">
    <property type="entry name" value="POTASSIUM CHANNEL RELATED"/>
    <property type="match status" value="1"/>
</dbReference>
<dbReference type="InterPro" id="IPR011014">
    <property type="entry name" value="MscS_channel_TM-2"/>
</dbReference>
<dbReference type="SUPFAM" id="SSF82689">
    <property type="entry name" value="Mechanosensitive channel protein MscS (YggB), C-terminal domain"/>
    <property type="match status" value="1"/>
</dbReference>
<feature type="transmembrane region" description="Helical" evidence="8">
    <location>
        <begin position="695"/>
        <end position="719"/>
    </location>
</feature>
<dbReference type="InterPro" id="IPR006685">
    <property type="entry name" value="MscS_channel_2nd"/>
</dbReference>
<dbReference type="Pfam" id="PF00924">
    <property type="entry name" value="MS_channel_2nd"/>
    <property type="match status" value="1"/>
</dbReference>
<evidence type="ECO:0000259" key="10">
    <source>
        <dbReference type="Pfam" id="PF12794"/>
    </source>
</evidence>
<comment type="similarity">
    <text evidence="2">Belongs to the MscS (TC 1.A.23) family.</text>
</comment>
<keyword evidence="14" id="KW-1185">Reference proteome</keyword>
<protein>
    <submittedName>
        <fullName evidence="13">Mechanosensitive ion channel</fullName>
    </submittedName>
</protein>
<dbReference type="InterPro" id="IPR052702">
    <property type="entry name" value="MscS-like_channel"/>
</dbReference>
<feature type="transmembrane region" description="Helical" evidence="8">
    <location>
        <begin position="507"/>
        <end position="524"/>
    </location>
</feature>
<evidence type="ECO:0000259" key="12">
    <source>
        <dbReference type="Pfam" id="PF21088"/>
    </source>
</evidence>
<evidence type="ECO:0000256" key="1">
    <source>
        <dbReference type="ARBA" id="ARBA00004651"/>
    </source>
</evidence>